<proteinExistence type="predicted"/>
<feature type="chain" id="PRO_5032774683" evidence="2">
    <location>
        <begin position="19"/>
        <end position="101"/>
    </location>
</feature>
<gene>
    <name evidence="3" type="ORF">HW564_07970</name>
</gene>
<name>A0A850LGG3_9RHOB</name>
<keyword evidence="2" id="KW-0732">Signal</keyword>
<dbReference type="AlphaFoldDB" id="A0A850LGG3"/>
<organism evidence="3 4">
    <name type="scientific">Ruegeria pomeroyi</name>
    <dbReference type="NCBI Taxonomy" id="89184"/>
    <lineage>
        <taxon>Bacteria</taxon>
        <taxon>Pseudomonadati</taxon>
        <taxon>Pseudomonadota</taxon>
        <taxon>Alphaproteobacteria</taxon>
        <taxon>Rhodobacterales</taxon>
        <taxon>Roseobacteraceae</taxon>
        <taxon>Ruegeria</taxon>
    </lineage>
</organism>
<evidence type="ECO:0000256" key="1">
    <source>
        <dbReference type="SAM" id="MobiDB-lite"/>
    </source>
</evidence>
<evidence type="ECO:0000256" key="2">
    <source>
        <dbReference type="SAM" id="SignalP"/>
    </source>
</evidence>
<evidence type="ECO:0000313" key="3">
    <source>
        <dbReference type="EMBL" id="NVK96850.1"/>
    </source>
</evidence>
<feature type="signal peptide" evidence="2">
    <location>
        <begin position="1"/>
        <end position="18"/>
    </location>
</feature>
<protein>
    <submittedName>
        <fullName evidence="3">Uncharacterized protein</fullName>
    </submittedName>
</protein>
<accession>A0A850LGG3</accession>
<reference evidence="3 4" key="1">
    <citation type="journal article" date="2020" name="Proc. Natl. Acad. Sci. U.S.A.">
        <title>Ecological drivers of bacterial community assembly in synthetic phycospheres.</title>
        <authorList>
            <person name="Fu H."/>
            <person name="Uchimiya M."/>
            <person name="Gore J."/>
            <person name="Moran M.A."/>
        </authorList>
    </citation>
    <scope>NUCLEOTIDE SEQUENCE [LARGE SCALE GENOMIC DNA]</scope>
    <source>
        <strain evidence="3">HF-Din03</strain>
    </source>
</reference>
<evidence type="ECO:0000313" key="4">
    <source>
        <dbReference type="Proteomes" id="UP000565723"/>
    </source>
</evidence>
<feature type="region of interest" description="Disordered" evidence="1">
    <location>
        <begin position="57"/>
        <end position="78"/>
    </location>
</feature>
<dbReference type="EMBL" id="JABXIY010000022">
    <property type="protein sequence ID" value="NVK96850.1"/>
    <property type="molecule type" value="Genomic_DNA"/>
</dbReference>
<dbReference type="RefSeq" id="WP_011047901.1">
    <property type="nucleotide sequence ID" value="NZ_CP076685.1"/>
</dbReference>
<dbReference type="Proteomes" id="UP000565723">
    <property type="component" value="Unassembled WGS sequence"/>
</dbReference>
<comment type="caution">
    <text evidence="3">The sequence shown here is derived from an EMBL/GenBank/DDBJ whole genome shotgun (WGS) entry which is preliminary data.</text>
</comment>
<sequence length="101" mass="10943">MFRLSILLIALSAAPALAQDRAALCHERAQKQAGIRDTEWSQGRTTLRIGGSVGVGVSRSSGPATQGAPAYAGSAASERFEEKRRKKIYTRTYNDCMAQTR</sequence>